<reference evidence="1" key="1">
    <citation type="journal article" date="2020" name="Stud. Mycol.">
        <title>101 Dothideomycetes genomes: a test case for predicting lifestyles and emergence of pathogens.</title>
        <authorList>
            <person name="Haridas S."/>
            <person name="Albert R."/>
            <person name="Binder M."/>
            <person name="Bloem J."/>
            <person name="Labutti K."/>
            <person name="Salamov A."/>
            <person name="Andreopoulos B."/>
            <person name="Baker S."/>
            <person name="Barry K."/>
            <person name="Bills G."/>
            <person name="Bluhm B."/>
            <person name="Cannon C."/>
            <person name="Castanera R."/>
            <person name="Culley D."/>
            <person name="Daum C."/>
            <person name="Ezra D."/>
            <person name="Gonzalez J."/>
            <person name="Henrissat B."/>
            <person name="Kuo A."/>
            <person name="Liang C."/>
            <person name="Lipzen A."/>
            <person name="Lutzoni F."/>
            <person name="Magnuson J."/>
            <person name="Mondo S."/>
            <person name="Nolan M."/>
            <person name="Ohm R."/>
            <person name="Pangilinan J."/>
            <person name="Park H.-J."/>
            <person name="Ramirez L."/>
            <person name="Alfaro M."/>
            <person name="Sun H."/>
            <person name="Tritt A."/>
            <person name="Yoshinaga Y."/>
            <person name="Zwiers L.-H."/>
            <person name="Turgeon B."/>
            <person name="Goodwin S."/>
            <person name="Spatafora J."/>
            <person name="Crous P."/>
            <person name="Grigoriev I."/>
        </authorList>
    </citation>
    <scope>NUCLEOTIDE SEQUENCE</scope>
    <source>
        <strain evidence="1">CBS 113818</strain>
    </source>
</reference>
<evidence type="ECO:0000313" key="1">
    <source>
        <dbReference type="EMBL" id="KAF2820695.1"/>
    </source>
</evidence>
<dbReference type="Proteomes" id="UP000799424">
    <property type="component" value="Unassembled WGS sequence"/>
</dbReference>
<keyword evidence="2" id="KW-1185">Reference proteome</keyword>
<sequence length="173" mass="19561">VFKIIFEQSNILVDDDGNVTGIIDWDKAYVAPRFIGAAAAPSFLQKDWLPPYFNNLDNSPHMAWKTPHYREVYAAALMEADNPDAIYTTKSAIYRAAITAIYDLDGGSTYHLIDKLLREIPHVRVQTRDFLGALALSWKDADAMLKIELAKVFEPELPHPRLLEDLDAEMALK</sequence>
<protein>
    <recommendedName>
        <fullName evidence="3">Aminoglycoside phosphotransferase domain-containing protein</fullName>
    </recommendedName>
</protein>
<dbReference type="EMBL" id="MU006240">
    <property type="protein sequence ID" value="KAF2820695.1"/>
    <property type="molecule type" value="Genomic_DNA"/>
</dbReference>
<feature type="non-terminal residue" evidence="1">
    <location>
        <position position="173"/>
    </location>
</feature>
<accession>A0A6A6ZKB4</accession>
<evidence type="ECO:0000313" key="2">
    <source>
        <dbReference type="Proteomes" id="UP000799424"/>
    </source>
</evidence>
<name>A0A6A6ZKB4_9PLEO</name>
<gene>
    <name evidence="1" type="ORF">CC86DRAFT_248687</name>
</gene>
<dbReference type="AlphaFoldDB" id="A0A6A6ZKB4"/>
<feature type="non-terminal residue" evidence="1">
    <location>
        <position position="1"/>
    </location>
</feature>
<proteinExistence type="predicted"/>
<evidence type="ECO:0008006" key="3">
    <source>
        <dbReference type="Google" id="ProtNLM"/>
    </source>
</evidence>
<dbReference type="OrthoDB" id="10003767at2759"/>
<organism evidence="1 2">
    <name type="scientific">Ophiobolus disseminans</name>
    <dbReference type="NCBI Taxonomy" id="1469910"/>
    <lineage>
        <taxon>Eukaryota</taxon>
        <taxon>Fungi</taxon>
        <taxon>Dikarya</taxon>
        <taxon>Ascomycota</taxon>
        <taxon>Pezizomycotina</taxon>
        <taxon>Dothideomycetes</taxon>
        <taxon>Pleosporomycetidae</taxon>
        <taxon>Pleosporales</taxon>
        <taxon>Pleosporineae</taxon>
        <taxon>Phaeosphaeriaceae</taxon>
        <taxon>Ophiobolus</taxon>
    </lineage>
</organism>